<dbReference type="EMBL" id="JBHRTR010000017">
    <property type="protein sequence ID" value="MFC3226857.1"/>
    <property type="molecule type" value="Genomic_DNA"/>
</dbReference>
<gene>
    <name evidence="1" type="ORF">ACFOGJ_06435</name>
</gene>
<protein>
    <recommendedName>
        <fullName evidence="3">Tetratricopeptide repeat protein</fullName>
    </recommendedName>
</protein>
<reference evidence="2" key="1">
    <citation type="journal article" date="2019" name="Int. J. Syst. Evol. Microbiol.">
        <title>The Global Catalogue of Microorganisms (GCM) 10K type strain sequencing project: providing services to taxonomists for standard genome sequencing and annotation.</title>
        <authorList>
            <consortium name="The Broad Institute Genomics Platform"/>
            <consortium name="The Broad Institute Genome Sequencing Center for Infectious Disease"/>
            <person name="Wu L."/>
            <person name="Ma J."/>
        </authorList>
    </citation>
    <scope>NUCLEOTIDE SEQUENCE [LARGE SCALE GENOMIC DNA]</scope>
    <source>
        <strain evidence="2">KCTC 42964</strain>
    </source>
</reference>
<accession>A0ABV7KX25</accession>
<organism evidence="1 2">
    <name type="scientific">Marinibaculum pumilum</name>
    <dbReference type="NCBI Taxonomy" id="1766165"/>
    <lineage>
        <taxon>Bacteria</taxon>
        <taxon>Pseudomonadati</taxon>
        <taxon>Pseudomonadota</taxon>
        <taxon>Alphaproteobacteria</taxon>
        <taxon>Rhodospirillales</taxon>
        <taxon>Rhodospirillaceae</taxon>
        <taxon>Marinibaculum</taxon>
    </lineage>
</organism>
<proteinExistence type="predicted"/>
<sequence>DAGVQPAVLRARYDTGANRLLLVWPAPVPLEITHDSQEILIRSGPPVDAAALGSLSDAMAPWVASVSWGYDSVLLELSDGTGSRVEQHPDGVAVTFGPDMADDRPAPSAAQLPAADTVIVDPPGVLPTSASEAEIRRQLLLARADLLDGAPGAAEARTGAMLAQFPDRRDVLDSAAFASAQAGDWRTARTLYDRLRAQAPANTDYIRAAREARRQWGDRLTVSGFYQDVEDSDTQRGVEAVLRVQPLDDWTLRARIRQRHMQSDNVLRPDGQILPYDGERADGELEAAWRASTDWTVAGRLLINPVGVGAGGRILYGPPARRLTLTGAWNEANYDYTETIADAGTRDSAAIAYRREIGTEITVQGSAHAYRYSLPDLSGVASTAGFGAEIDYLLLQELFAGGPSAVASYRFDGDWVMHSEERVSALGQTYNPLPITSREANTVAIGLFGWLSQDTDYGVQLGYTYDRIQGQSPEGSAQLRYQPTDSLEIFGDVSYGLSNGRGNDATVARAGLGVAVNF</sequence>
<dbReference type="Proteomes" id="UP001595528">
    <property type="component" value="Unassembled WGS sequence"/>
</dbReference>
<keyword evidence="2" id="KW-1185">Reference proteome</keyword>
<evidence type="ECO:0008006" key="3">
    <source>
        <dbReference type="Google" id="ProtNLM"/>
    </source>
</evidence>
<dbReference type="RefSeq" id="WP_379899000.1">
    <property type="nucleotide sequence ID" value="NZ_JBHRTR010000017.1"/>
</dbReference>
<feature type="non-terminal residue" evidence="1">
    <location>
        <position position="1"/>
    </location>
</feature>
<name>A0ABV7KX25_9PROT</name>
<comment type="caution">
    <text evidence="1">The sequence shown here is derived from an EMBL/GenBank/DDBJ whole genome shotgun (WGS) entry which is preliminary data.</text>
</comment>
<evidence type="ECO:0000313" key="1">
    <source>
        <dbReference type="EMBL" id="MFC3226857.1"/>
    </source>
</evidence>
<evidence type="ECO:0000313" key="2">
    <source>
        <dbReference type="Proteomes" id="UP001595528"/>
    </source>
</evidence>